<protein>
    <submittedName>
        <fullName evidence="1">Uncharacterized protein</fullName>
    </submittedName>
</protein>
<evidence type="ECO:0000313" key="1">
    <source>
        <dbReference type="EMBL" id="KAG5571951.1"/>
    </source>
</evidence>
<name>A0A9J5W9F4_SOLCO</name>
<keyword evidence="2" id="KW-1185">Reference proteome</keyword>
<evidence type="ECO:0000313" key="2">
    <source>
        <dbReference type="Proteomes" id="UP000824120"/>
    </source>
</evidence>
<gene>
    <name evidence="1" type="ORF">H5410_061717</name>
</gene>
<dbReference type="Proteomes" id="UP000824120">
    <property type="component" value="Chromosome 12"/>
</dbReference>
<dbReference type="AlphaFoldDB" id="A0A9J5W9F4"/>
<accession>A0A9J5W9F4</accession>
<sequence length="120" mass="13866">MLVCVALSQIPDFRSGFSSDSSFLGLSARSIRPRNIRITTIYMTKQTEKFQLLCEAKFLNLSKTRFQRKIGWIAKHGTQACQIMLLELELGQNSANRWPRVDVFLSKLHLQGKQFKILNY</sequence>
<proteinExistence type="predicted"/>
<reference evidence="1 2" key="1">
    <citation type="submission" date="2020-09" db="EMBL/GenBank/DDBJ databases">
        <title>De no assembly of potato wild relative species, Solanum commersonii.</title>
        <authorList>
            <person name="Cho K."/>
        </authorList>
    </citation>
    <scope>NUCLEOTIDE SEQUENCE [LARGE SCALE GENOMIC DNA]</scope>
    <source>
        <strain evidence="1">LZ3.2</strain>
        <tissue evidence="1">Leaf</tissue>
    </source>
</reference>
<comment type="caution">
    <text evidence="1">The sequence shown here is derived from an EMBL/GenBank/DDBJ whole genome shotgun (WGS) entry which is preliminary data.</text>
</comment>
<dbReference type="EMBL" id="JACXVP010000012">
    <property type="protein sequence ID" value="KAG5571951.1"/>
    <property type="molecule type" value="Genomic_DNA"/>
</dbReference>
<organism evidence="1 2">
    <name type="scientific">Solanum commersonii</name>
    <name type="common">Commerson's wild potato</name>
    <name type="synonym">Commerson's nightshade</name>
    <dbReference type="NCBI Taxonomy" id="4109"/>
    <lineage>
        <taxon>Eukaryota</taxon>
        <taxon>Viridiplantae</taxon>
        <taxon>Streptophyta</taxon>
        <taxon>Embryophyta</taxon>
        <taxon>Tracheophyta</taxon>
        <taxon>Spermatophyta</taxon>
        <taxon>Magnoliopsida</taxon>
        <taxon>eudicotyledons</taxon>
        <taxon>Gunneridae</taxon>
        <taxon>Pentapetalae</taxon>
        <taxon>asterids</taxon>
        <taxon>lamiids</taxon>
        <taxon>Solanales</taxon>
        <taxon>Solanaceae</taxon>
        <taxon>Solanoideae</taxon>
        <taxon>Solaneae</taxon>
        <taxon>Solanum</taxon>
    </lineage>
</organism>